<keyword evidence="1" id="KW-0489">Methyltransferase</keyword>
<reference evidence="1 2" key="1">
    <citation type="submission" date="2018-03" db="EMBL/GenBank/DDBJ databases">
        <title>Rhodobacter blasticus.</title>
        <authorList>
            <person name="Meyer T.E."/>
            <person name="Miller S."/>
            <person name="Lodha T."/>
            <person name="Gandham S."/>
            <person name="Chintalapati S."/>
            <person name="Chintalapati V.R."/>
        </authorList>
    </citation>
    <scope>NUCLEOTIDE SEQUENCE [LARGE SCALE GENOMIC DNA]</scope>
    <source>
        <strain evidence="1 2">DSM 2131</strain>
    </source>
</reference>
<protein>
    <submittedName>
        <fullName evidence="1">Methyltransferase type 12</fullName>
    </submittedName>
</protein>
<sequence>MMGRPPSPYLAPDFYDKALAAGRHRDIVGGRWSETASVQMALLRDEGLQPGDRLLDIGCGCLRLGHRAAAWLDPGHYWGTDASGALMRRGYEAELDEATRARLPIGNLIEDAAFAFPGLPDSIDMALAFAVFTHLPADALPPALHSLRARFPRLRRLLVTLFLAPDGHSGPLRQPDGVVTHPDRPPWHRYAAEVEAEARAAGFAPEWRPRRLPRGQQLLALIPV</sequence>
<dbReference type="GO" id="GO:0032259">
    <property type="term" value="P:methylation"/>
    <property type="evidence" value="ECO:0007669"/>
    <property type="project" value="UniProtKB-KW"/>
</dbReference>
<dbReference type="GO" id="GO:0008168">
    <property type="term" value="F:methyltransferase activity"/>
    <property type="evidence" value="ECO:0007669"/>
    <property type="project" value="UniProtKB-KW"/>
</dbReference>
<proteinExistence type="predicted"/>
<dbReference type="InterPro" id="IPR029063">
    <property type="entry name" value="SAM-dependent_MTases_sf"/>
</dbReference>
<evidence type="ECO:0000313" key="1">
    <source>
        <dbReference type="EMBL" id="PTE12814.1"/>
    </source>
</evidence>
<accession>A0A2T4J4J3</accession>
<keyword evidence="1" id="KW-0808">Transferase</keyword>
<dbReference type="CDD" id="cd02440">
    <property type="entry name" value="AdoMet_MTases"/>
    <property type="match status" value="1"/>
</dbReference>
<comment type="caution">
    <text evidence="1">The sequence shown here is derived from an EMBL/GenBank/DDBJ whole genome shotgun (WGS) entry which is preliminary data.</text>
</comment>
<gene>
    <name evidence="1" type="ORF">C5F44_16610</name>
</gene>
<name>A0A2T4J4J3_FUSBL</name>
<dbReference type="Proteomes" id="UP000241362">
    <property type="component" value="Unassembled WGS sequence"/>
</dbReference>
<evidence type="ECO:0000313" key="2">
    <source>
        <dbReference type="Proteomes" id="UP000241362"/>
    </source>
</evidence>
<dbReference type="EMBL" id="PZKE01000027">
    <property type="protein sequence ID" value="PTE12814.1"/>
    <property type="molecule type" value="Genomic_DNA"/>
</dbReference>
<dbReference type="Gene3D" id="3.40.50.150">
    <property type="entry name" value="Vaccinia Virus protein VP39"/>
    <property type="match status" value="1"/>
</dbReference>
<dbReference type="SUPFAM" id="SSF53335">
    <property type="entry name" value="S-adenosyl-L-methionine-dependent methyltransferases"/>
    <property type="match status" value="1"/>
</dbReference>
<organism evidence="1 2">
    <name type="scientific">Fuscovulum blasticum DSM 2131</name>
    <dbReference type="NCBI Taxonomy" id="1188250"/>
    <lineage>
        <taxon>Bacteria</taxon>
        <taxon>Pseudomonadati</taxon>
        <taxon>Pseudomonadota</taxon>
        <taxon>Alphaproteobacteria</taxon>
        <taxon>Rhodobacterales</taxon>
        <taxon>Paracoccaceae</taxon>
        <taxon>Pseudogemmobacter</taxon>
    </lineage>
</organism>
<dbReference type="AlphaFoldDB" id="A0A2T4J4J3"/>
<keyword evidence="2" id="KW-1185">Reference proteome</keyword>